<dbReference type="InterPro" id="IPR057727">
    <property type="entry name" value="WCX_dom"/>
</dbReference>
<comment type="caution">
    <text evidence="3">The sequence shown here is derived from an EMBL/GenBank/DDBJ whole genome shotgun (WGS) entry which is preliminary data.</text>
</comment>
<sequence>MAVDDYSGRESFPTHGNVERIFRLLQFLLANECTRYDVFDHLASYYKTNSPASQQSSSSSRSADKLFERDLHFLKEQGFEIQKVRKRNQPVRYHIERGSGPGTTFLFTEQEVDSLALLYNMFADPARFSKDDPSLPPLPFPSASQEHPFTQDILTLIEKFVSTLPPEQRQHFERWVQKPYLYFHLSTVVDYLPHRVTIDSIIQAISHRQQIAFDYMPAQGQQDVVPHAQIDPYYIIYMEGHFYLIAYNHKVSSFLEYRIDRIEGKTLKEQPTMIDSQRRRHPLEFRFWLDASLSKQGLSQRWLTQTIEEEQTYQDPRGQERKRVLVHATAYSEWRVLQQILKYGEKAEIIDPPHLRARMKRVIQQMSSLYAE</sequence>
<dbReference type="AlphaFoldDB" id="A0A5A5TG55"/>
<reference evidence="3 4" key="1">
    <citation type="submission" date="2019-01" db="EMBL/GenBank/DDBJ databases">
        <title>Draft genome sequence of Dictyobacter sp. Uno17.</title>
        <authorList>
            <person name="Wang C.M."/>
            <person name="Zheng Y."/>
            <person name="Sakai Y."/>
            <person name="Abe K."/>
            <person name="Yokota A."/>
            <person name="Yabe S."/>
        </authorList>
    </citation>
    <scope>NUCLEOTIDE SEQUENCE [LARGE SCALE GENOMIC DNA]</scope>
    <source>
        <strain evidence="3 4">Uno17</strain>
    </source>
</reference>
<keyword evidence="4" id="KW-1185">Reference proteome</keyword>
<dbReference type="PROSITE" id="PS52050">
    <property type="entry name" value="WYL"/>
    <property type="match status" value="1"/>
</dbReference>
<dbReference type="PANTHER" id="PTHR34580:SF1">
    <property type="entry name" value="PROTEIN PAFC"/>
    <property type="match status" value="1"/>
</dbReference>
<evidence type="ECO:0000259" key="1">
    <source>
        <dbReference type="Pfam" id="PF13280"/>
    </source>
</evidence>
<dbReference type="Pfam" id="PF25583">
    <property type="entry name" value="WCX"/>
    <property type="match status" value="1"/>
</dbReference>
<dbReference type="Proteomes" id="UP000322530">
    <property type="component" value="Unassembled WGS sequence"/>
</dbReference>
<evidence type="ECO:0000313" key="3">
    <source>
        <dbReference type="EMBL" id="GCF10205.1"/>
    </source>
</evidence>
<gene>
    <name evidence="3" type="ORF">KDI_37690</name>
</gene>
<dbReference type="PANTHER" id="PTHR34580">
    <property type="match status" value="1"/>
</dbReference>
<evidence type="ECO:0000313" key="4">
    <source>
        <dbReference type="Proteomes" id="UP000322530"/>
    </source>
</evidence>
<evidence type="ECO:0000259" key="2">
    <source>
        <dbReference type="Pfam" id="PF25583"/>
    </source>
</evidence>
<accession>A0A5A5TG55</accession>
<name>A0A5A5TG55_9CHLR</name>
<dbReference type="InterPro" id="IPR051534">
    <property type="entry name" value="CBASS_pafABC_assoc_protein"/>
</dbReference>
<dbReference type="EMBL" id="BIXY01000063">
    <property type="protein sequence ID" value="GCF10205.1"/>
    <property type="molecule type" value="Genomic_DNA"/>
</dbReference>
<dbReference type="Pfam" id="PF13280">
    <property type="entry name" value="WYL"/>
    <property type="match status" value="1"/>
</dbReference>
<dbReference type="InterPro" id="IPR026881">
    <property type="entry name" value="WYL_dom"/>
</dbReference>
<protein>
    <submittedName>
        <fullName evidence="3">Uncharacterized protein</fullName>
    </submittedName>
</protein>
<feature type="domain" description="WYL" evidence="1">
    <location>
        <begin position="198"/>
        <end position="264"/>
    </location>
</feature>
<feature type="domain" description="WCX" evidence="2">
    <location>
        <begin position="284"/>
        <end position="366"/>
    </location>
</feature>
<dbReference type="RefSeq" id="WP_149403099.1">
    <property type="nucleotide sequence ID" value="NZ_BIXY01000063.1"/>
</dbReference>
<organism evidence="3 4">
    <name type="scientific">Dictyobacter arantiisoli</name>
    <dbReference type="NCBI Taxonomy" id="2014874"/>
    <lineage>
        <taxon>Bacteria</taxon>
        <taxon>Bacillati</taxon>
        <taxon>Chloroflexota</taxon>
        <taxon>Ktedonobacteria</taxon>
        <taxon>Ktedonobacterales</taxon>
        <taxon>Dictyobacteraceae</taxon>
        <taxon>Dictyobacter</taxon>
    </lineage>
</organism>
<dbReference type="OrthoDB" id="143993at2"/>
<proteinExistence type="predicted"/>